<organism evidence="1 2">
    <name type="scientific">Kutzneria viridogrisea</name>
    <dbReference type="NCBI Taxonomy" id="47990"/>
    <lineage>
        <taxon>Bacteria</taxon>
        <taxon>Bacillati</taxon>
        <taxon>Actinomycetota</taxon>
        <taxon>Actinomycetes</taxon>
        <taxon>Pseudonocardiales</taxon>
        <taxon>Pseudonocardiaceae</taxon>
        <taxon>Kutzneria</taxon>
    </lineage>
</organism>
<evidence type="ECO:0000313" key="1">
    <source>
        <dbReference type="EMBL" id="MBA8925938.1"/>
    </source>
</evidence>
<keyword evidence="2" id="KW-1185">Reference proteome</keyword>
<dbReference type="EMBL" id="JACJID010000002">
    <property type="protein sequence ID" value="MBA8925938.1"/>
    <property type="molecule type" value="Genomic_DNA"/>
</dbReference>
<evidence type="ECO:0000313" key="2">
    <source>
        <dbReference type="Proteomes" id="UP000517916"/>
    </source>
</evidence>
<comment type="caution">
    <text evidence="1">The sequence shown here is derived from an EMBL/GenBank/DDBJ whole genome shotgun (WGS) entry which is preliminary data.</text>
</comment>
<reference evidence="1 2" key="1">
    <citation type="submission" date="2020-08" db="EMBL/GenBank/DDBJ databases">
        <title>Genomic Encyclopedia of Archaeal and Bacterial Type Strains, Phase II (KMG-II): from individual species to whole genera.</title>
        <authorList>
            <person name="Goeker M."/>
        </authorList>
    </citation>
    <scope>NUCLEOTIDE SEQUENCE [LARGE SCALE GENOMIC DNA]</scope>
    <source>
        <strain evidence="1 2">DSM 43850</strain>
    </source>
</reference>
<protein>
    <submittedName>
        <fullName evidence="1">Uncharacterized protein</fullName>
    </submittedName>
</protein>
<gene>
    <name evidence="1" type="ORF">BC739_003137</name>
</gene>
<dbReference type="RefSeq" id="WP_182837553.1">
    <property type="nucleotide sequence ID" value="NZ_BAAABQ010000059.1"/>
</dbReference>
<accession>A0ABR6BGE2</accession>
<dbReference type="Proteomes" id="UP000517916">
    <property type="component" value="Unassembled WGS sequence"/>
</dbReference>
<sequence length="111" mass="11812">MAAIPYLPNFTGLRGWLVGDEARALCTEAAEAGVEYARAIAPVGTPPDDRHPGAYRDSIRVVQAGLGGRNRDRVQVDIVADVVYAAALEVQRGHHTLSLTADMLMGIEEAG</sequence>
<proteinExistence type="predicted"/>
<name>A0ABR6BGE2_9PSEU</name>